<feature type="domain" description="DNA polymerase III delta subunit-like C-terminal" evidence="11">
    <location>
        <begin position="212"/>
        <end position="319"/>
    </location>
</feature>
<dbReference type="GO" id="GO:0009360">
    <property type="term" value="C:DNA polymerase III complex"/>
    <property type="evidence" value="ECO:0007669"/>
    <property type="project" value="UniProtKB-UniRule"/>
</dbReference>
<dbReference type="GO" id="GO:0003677">
    <property type="term" value="F:DNA binding"/>
    <property type="evidence" value="ECO:0007669"/>
    <property type="project" value="InterPro"/>
</dbReference>
<dbReference type="PANTHER" id="PTHR34388:SF1">
    <property type="entry name" value="DNA POLYMERASE III SUBUNIT DELTA"/>
    <property type="match status" value="1"/>
</dbReference>
<protein>
    <recommendedName>
        <fullName evidence="2 9">DNA polymerase III subunit delta</fullName>
        <ecNumber evidence="1 9">2.7.7.7</ecNumber>
    </recommendedName>
</protein>
<dbReference type="SUPFAM" id="SSF48019">
    <property type="entry name" value="post-AAA+ oligomerization domain-like"/>
    <property type="match status" value="1"/>
</dbReference>
<keyword evidence="5" id="KW-0235">DNA replication</keyword>
<dbReference type="InterPro" id="IPR005790">
    <property type="entry name" value="DNA_polIII_delta"/>
</dbReference>
<evidence type="ECO:0000256" key="2">
    <source>
        <dbReference type="ARBA" id="ARBA00017703"/>
    </source>
</evidence>
<comment type="caution">
    <text evidence="12">The sequence shown here is derived from an EMBL/GenBank/DDBJ whole genome shotgun (WGS) entry which is preliminary data.</text>
</comment>
<proteinExistence type="inferred from homology"/>
<evidence type="ECO:0000256" key="4">
    <source>
        <dbReference type="ARBA" id="ARBA00022695"/>
    </source>
</evidence>
<keyword evidence="13" id="KW-1185">Reference proteome</keyword>
<dbReference type="EMBL" id="RRCF01000004">
    <property type="protein sequence ID" value="RRJ19418.1"/>
    <property type="molecule type" value="Genomic_DNA"/>
</dbReference>
<name>A0A3P3QE95_9GAMM</name>
<dbReference type="PANTHER" id="PTHR34388">
    <property type="entry name" value="DNA POLYMERASE III SUBUNIT DELTA"/>
    <property type="match status" value="1"/>
</dbReference>
<dbReference type="GO" id="GO:0003887">
    <property type="term" value="F:DNA-directed DNA polymerase activity"/>
    <property type="evidence" value="ECO:0007669"/>
    <property type="project" value="UniProtKB-UniRule"/>
</dbReference>
<dbReference type="OrthoDB" id="9770982at2"/>
<dbReference type="NCBIfam" id="TIGR01128">
    <property type="entry name" value="holA"/>
    <property type="match status" value="1"/>
</dbReference>
<evidence type="ECO:0000256" key="3">
    <source>
        <dbReference type="ARBA" id="ARBA00022679"/>
    </source>
</evidence>
<dbReference type="RefSeq" id="WP_046519481.1">
    <property type="nucleotide sequence ID" value="NZ_LAVS01000012.1"/>
</dbReference>
<dbReference type="Pfam" id="PF06144">
    <property type="entry name" value="DNA_pol3_delta"/>
    <property type="match status" value="1"/>
</dbReference>
<accession>A0A3P3QE95</accession>
<dbReference type="Gene3D" id="1.10.8.60">
    <property type="match status" value="1"/>
</dbReference>
<dbReference type="GO" id="GO:0006261">
    <property type="term" value="P:DNA-templated DNA replication"/>
    <property type="evidence" value="ECO:0007669"/>
    <property type="project" value="TreeGrafter"/>
</dbReference>
<dbReference type="InterPro" id="IPR027417">
    <property type="entry name" value="P-loop_NTPase"/>
</dbReference>
<dbReference type="InterPro" id="IPR010372">
    <property type="entry name" value="DNA_pol3_delta_N"/>
</dbReference>
<reference evidence="12 13" key="1">
    <citation type="submission" date="2018-11" db="EMBL/GenBank/DDBJ databases">
        <title>Draft genome analysis of Rheinheimera mesophila isolated from an industrial waste site.</title>
        <authorList>
            <person name="Yu Q."/>
            <person name="Qi Y."/>
            <person name="Zhang H."/>
            <person name="Lu Y."/>
            <person name="Pu J."/>
        </authorList>
    </citation>
    <scope>NUCLEOTIDE SEQUENCE [LARGE SCALE GENOMIC DNA]</scope>
    <source>
        <strain evidence="12 13">IITR13</strain>
    </source>
</reference>
<evidence type="ECO:0000256" key="9">
    <source>
        <dbReference type="NCBIfam" id="TIGR01128"/>
    </source>
</evidence>
<dbReference type="Gene3D" id="1.20.272.10">
    <property type="match status" value="1"/>
</dbReference>
<comment type="similarity">
    <text evidence="7">Belongs to the DNA polymerase HolA subunit family.</text>
</comment>
<dbReference type="SUPFAM" id="SSF52540">
    <property type="entry name" value="P-loop containing nucleoside triphosphate hydrolases"/>
    <property type="match status" value="1"/>
</dbReference>
<gene>
    <name evidence="12" type="primary">holA</name>
    <name evidence="12" type="ORF">EIK76_13215</name>
</gene>
<dbReference type="Pfam" id="PF21694">
    <property type="entry name" value="DNA_pol3_delta_C"/>
    <property type="match status" value="1"/>
</dbReference>
<keyword evidence="3 12" id="KW-0808">Transferase</keyword>
<dbReference type="InterPro" id="IPR008921">
    <property type="entry name" value="DNA_pol3_clamp-load_cplx_C"/>
</dbReference>
<organism evidence="12 13">
    <name type="scientific">Rheinheimera mesophila</name>
    <dbReference type="NCBI Taxonomy" id="1547515"/>
    <lineage>
        <taxon>Bacteria</taxon>
        <taxon>Pseudomonadati</taxon>
        <taxon>Pseudomonadota</taxon>
        <taxon>Gammaproteobacteria</taxon>
        <taxon>Chromatiales</taxon>
        <taxon>Chromatiaceae</taxon>
        <taxon>Rheinheimera</taxon>
    </lineage>
</organism>
<dbReference type="Proteomes" id="UP000276260">
    <property type="component" value="Unassembled WGS sequence"/>
</dbReference>
<dbReference type="InterPro" id="IPR048466">
    <property type="entry name" value="DNA_pol3_delta-like_C"/>
</dbReference>
<evidence type="ECO:0000256" key="7">
    <source>
        <dbReference type="ARBA" id="ARBA00034754"/>
    </source>
</evidence>
<evidence type="ECO:0000259" key="11">
    <source>
        <dbReference type="Pfam" id="PF21694"/>
    </source>
</evidence>
<dbReference type="AlphaFoldDB" id="A0A3P3QE95"/>
<feature type="domain" description="DNA polymerase III delta N-terminal" evidence="10">
    <location>
        <begin position="21"/>
        <end position="137"/>
    </location>
</feature>
<comment type="catalytic activity">
    <reaction evidence="8">
        <text>DNA(n) + a 2'-deoxyribonucleoside 5'-triphosphate = DNA(n+1) + diphosphate</text>
        <dbReference type="Rhea" id="RHEA:22508"/>
        <dbReference type="Rhea" id="RHEA-COMP:17339"/>
        <dbReference type="Rhea" id="RHEA-COMP:17340"/>
        <dbReference type="ChEBI" id="CHEBI:33019"/>
        <dbReference type="ChEBI" id="CHEBI:61560"/>
        <dbReference type="ChEBI" id="CHEBI:173112"/>
        <dbReference type="EC" id="2.7.7.7"/>
    </reaction>
</comment>
<evidence type="ECO:0000256" key="1">
    <source>
        <dbReference type="ARBA" id="ARBA00012417"/>
    </source>
</evidence>
<dbReference type="Gene3D" id="3.40.50.300">
    <property type="entry name" value="P-loop containing nucleotide triphosphate hydrolases"/>
    <property type="match status" value="1"/>
</dbReference>
<sequence length="350" mass="39588">MLKLYSNQLAAQLQKSLAPVYLVFGEEPLQKQESLDLIRAAAKKQGFEERQSYSWDNSFSWNDFLMELNNLSLFSPRRLFELELPAKLATGAGDLLKQLPSLLHPDLVLVVHAAKNANDYAKSAWFKTLAEQAVQVQFYPLDDQQFQRWLQQRASQLKLHLTPDAITLMQHHCAGNLLAAAQELEKLGLSLVSGTIDAELLEQHLADQSHFSVFQLVDALLSGQGNEALHRLDRLLQQDTEPVIIAWQLQKEVTTLMQMHLAQQQGKPLADFFKKNAIWPKRQPLYQTAVSRLPAKWLGYVQQELAAFDRAFKSGALHNAELALAHLVSLLVSPVSKVFSLQQRYADFTP</sequence>
<evidence type="ECO:0000256" key="6">
    <source>
        <dbReference type="ARBA" id="ARBA00022932"/>
    </source>
</evidence>
<dbReference type="EC" id="2.7.7.7" evidence="1 9"/>
<evidence type="ECO:0000256" key="8">
    <source>
        <dbReference type="ARBA" id="ARBA00049244"/>
    </source>
</evidence>
<evidence type="ECO:0000256" key="5">
    <source>
        <dbReference type="ARBA" id="ARBA00022705"/>
    </source>
</evidence>
<evidence type="ECO:0000259" key="10">
    <source>
        <dbReference type="Pfam" id="PF06144"/>
    </source>
</evidence>
<keyword evidence="4 12" id="KW-0548">Nucleotidyltransferase</keyword>
<keyword evidence="6" id="KW-0239">DNA-directed DNA polymerase</keyword>
<evidence type="ECO:0000313" key="12">
    <source>
        <dbReference type="EMBL" id="RRJ19418.1"/>
    </source>
</evidence>
<dbReference type="CDD" id="cd18138">
    <property type="entry name" value="HLD_clamp_pol_III_delta"/>
    <property type="match status" value="1"/>
</dbReference>
<evidence type="ECO:0000313" key="13">
    <source>
        <dbReference type="Proteomes" id="UP000276260"/>
    </source>
</evidence>